<dbReference type="AlphaFoldDB" id="A0AAF0TWP1"/>
<reference evidence="1" key="1">
    <citation type="submission" date="2023-08" db="EMBL/GenBank/DDBJ databases">
        <title>A de novo genome assembly of Solanum verrucosum Schlechtendal, a Mexican diploid species geographically isolated from the other diploid A-genome species in potato relatives.</title>
        <authorList>
            <person name="Hosaka K."/>
        </authorList>
    </citation>
    <scope>NUCLEOTIDE SEQUENCE</scope>
    <source>
        <tissue evidence="1">Young leaves</tissue>
    </source>
</reference>
<gene>
    <name evidence="1" type="ORF">MTR67_029377</name>
</gene>
<proteinExistence type="predicted"/>
<accession>A0AAF0TWP1</accession>
<dbReference type="Proteomes" id="UP001234989">
    <property type="component" value="Chromosome 6"/>
</dbReference>
<organism evidence="1 2">
    <name type="scientific">Solanum verrucosum</name>
    <dbReference type="NCBI Taxonomy" id="315347"/>
    <lineage>
        <taxon>Eukaryota</taxon>
        <taxon>Viridiplantae</taxon>
        <taxon>Streptophyta</taxon>
        <taxon>Embryophyta</taxon>
        <taxon>Tracheophyta</taxon>
        <taxon>Spermatophyta</taxon>
        <taxon>Magnoliopsida</taxon>
        <taxon>eudicotyledons</taxon>
        <taxon>Gunneridae</taxon>
        <taxon>Pentapetalae</taxon>
        <taxon>asterids</taxon>
        <taxon>lamiids</taxon>
        <taxon>Solanales</taxon>
        <taxon>Solanaceae</taxon>
        <taxon>Solanoideae</taxon>
        <taxon>Solaneae</taxon>
        <taxon>Solanum</taxon>
    </lineage>
</organism>
<dbReference type="EMBL" id="CP133617">
    <property type="protein sequence ID" value="WMV35992.1"/>
    <property type="molecule type" value="Genomic_DNA"/>
</dbReference>
<keyword evidence="2" id="KW-1185">Reference proteome</keyword>
<evidence type="ECO:0000313" key="2">
    <source>
        <dbReference type="Proteomes" id="UP001234989"/>
    </source>
</evidence>
<name>A0AAF0TWP1_SOLVR</name>
<protein>
    <submittedName>
        <fullName evidence="1">Uncharacterized protein</fullName>
    </submittedName>
</protein>
<evidence type="ECO:0000313" key="1">
    <source>
        <dbReference type="EMBL" id="WMV35992.1"/>
    </source>
</evidence>
<sequence length="52" mass="6046">MRKNGERMGVAFISISINGIDRIDIYETLPCKLLATMHLKKEERRGESRVRI</sequence>